<organism evidence="1 2">
    <name type="scientific">Sciurus vulgaris</name>
    <name type="common">Eurasian red squirrel</name>
    <dbReference type="NCBI Taxonomy" id="55149"/>
    <lineage>
        <taxon>Eukaryota</taxon>
        <taxon>Metazoa</taxon>
        <taxon>Chordata</taxon>
        <taxon>Craniata</taxon>
        <taxon>Vertebrata</taxon>
        <taxon>Euteleostomi</taxon>
        <taxon>Mammalia</taxon>
        <taxon>Eutheria</taxon>
        <taxon>Euarchontoglires</taxon>
        <taxon>Glires</taxon>
        <taxon>Rodentia</taxon>
        <taxon>Sciuromorpha</taxon>
        <taxon>Sciuridae</taxon>
        <taxon>Sciurinae</taxon>
        <taxon>Sciurini</taxon>
        <taxon>Sciurus</taxon>
    </lineage>
</organism>
<accession>A0A8D2BFC6</accession>
<protein>
    <submittedName>
        <fullName evidence="1">Uncharacterized protein</fullName>
    </submittedName>
</protein>
<dbReference type="AlphaFoldDB" id="A0A8D2BFC6"/>
<keyword evidence="2" id="KW-1185">Reference proteome</keyword>
<dbReference type="Ensembl" id="ENSSVLT00005014285.1">
    <property type="protein sequence ID" value="ENSSVLP00005012900.1"/>
    <property type="gene ID" value="ENSSVLG00005010247.1"/>
</dbReference>
<proteinExistence type="predicted"/>
<evidence type="ECO:0000313" key="2">
    <source>
        <dbReference type="Proteomes" id="UP000694564"/>
    </source>
</evidence>
<reference evidence="1" key="1">
    <citation type="submission" date="2025-08" db="UniProtKB">
        <authorList>
            <consortium name="Ensembl"/>
        </authorList>
    </citation>
    <scope>IDENTIFICATION</scope>
</reference>
<evidence type="ECO:0000313" key="1">
    <source>
        <dbReference type="Ensembl" id="ENSSVLP00005012900.1"/>
    </source>
</evidence>
<sequence>YIPDFLFFILRQGLANLPRILLPQPLELLRLQLCACHCTHGTLLALGNVLAQMIEKTRKNEDSQNLDIGGPLRYAVSSQGKKTVS</sequence>
<dbReference type="OrthoDB" id="860at2759"/>
<name>A0A8D2BFC6_SCIVU</name>
<reference evidence="1" key="2">
    <citation type="submission" date="2025-09" db="UniProtKB">
        <authorList>
            <consortium name="Ensembl"/>
        </authorList>
    </citation>
    <scope>IDENTIFICATION</scope>
</reference>
<dbReference type="Proteomes" id="UP000694564">
    <property type="component" value="Chromosome 8"/>
</dbReference>